<dbReference type="EMBL" id="MFRA01000005">
    <property type="protein sequence ID" value="OGH92613.1"/>
    <property type="molecule type" value="Genomic_DNA"/>
</dbReference>
<accession>A0A1F6P9I3</accession>
<evidence type="ECO:0000313" key="2">
    <source>
        <dbReference type="Proteomes" id="UP000176634"/>
    </source>
</evidence>
<protein>
    <submittedName>
        <fullName evidence="1">Uncharacterized protein</fullName>
    </submittedName>
</protein>
<proteinExistence type="predicted"/>
<dbReference type="AlphaFoldDB" id="A0A1F6P9I3"/>
<evidence type="ECO:0000313" key="1">
    <source>
        <dbReference type="EMBL" id="OGH92613.1"/>
    </source>
</evidence>
<organism evidence="1 2">
    <name type="scientific">Candidatus Magasanikbacteria bacterium RIFOXYD1_FULL_40_23</name>
    <dbReference type="NCBI Taxonomy" id="1798705"/>
    <lineage>
        <taxon>Bacteria</taxon>
        <taxon>Candidatus Magasanikiibacteriota</taxon>
    </lineage>
</organism>
<name>A0A1F6P9I3_9BACT</name>
<dbReference type="Proteomes" id="UP000176634">
    <property type="component" value="Unassembled WGS sequence"/>
</dbReference>
<sequence>MKARLVRKHFVQFLYSGSFFSEDSSKEVAERNPSKVEVPQGAFCFSFYDQIVGVAIENGKEIPVSSGMLDKSSNYYYGGKVYTVARLKKEFPNDKTLISNIEGNGYKRAIRCRTGNWQPFENGDVFIEEKVA</sequence>
<comment type="caution">
    <text evidence="1">The sequence shown here is derived from an EMBL/GenBank/DDBJ whole genome shotgun (WGS) entry which is preliminary data.</text>
</comment>
<gene>
    <name evidence="1" type="ORF">A2563_02965</name>
</gene>
<reference evidence="1 2" key="1">
    <citation type="journal article" date="2016" name="Nat. Commun.">
        <title>Thousands of microbial genomes shed light on interconnected biogeochemical processes in an aquifer system.</title>
        <authorList>
            <person name="Anantharaman K."/>
            <person name="Brown C.T."/>
            <person name="Hug L.A."/>
            <person name="Sharon I."/>
            <person name="Castelle C.J."/>
            <person name="Probst A.J."/>
            <person name="Thomas B.C."/>
            <person name="Singh A."/>
            <person name="Wilkins M.J."/>
            <person name="Karaoz U."/>
            <person name="Brodie E.L."/>
            <person name="Williams K.H."/>
            <person name="Hubbard S.S."/>
            <person name="Banfield J.F."/>
        </authorList>
    </citation>
    <scope>NUCLEOTIDE SEQUENCE [LARGE SCALE GENOMIC DNA]</scope>
</reference>